<keyword evidence="4" id="KW-0175">Coiled coil</keyword>
<evidence type="ECO:0000256" key="4">
    <source>
        <dbReference type="SAM" id="Coils"/>
    </source>
</evidence>
<sequence length="402" mass="44137">MTQFIRLDKFAEVGAGNSAPQNEELFKGGSLPFVRTSDVGAIHIGSIDTSRDLLTLEGAKGLKLHSSGTILFPKSGASTFLNHRVVLGKPAYVSSHLATIKANNDLGLDRYLFYFLQTIDARDLCQDQAYPSLNRDQIAGIEVPLPSLEKQREIVEKLDSAFAEIDSLEENLTLGEEKADQLLQSLLNDSFSADNINSSPLQEQSIDEICEVGDGNHSSKYPTKNEMISTGVPFIRAQNIVNGTVDDTDILYISPQKHESLRKGHLRTGDILITNRGEIGKLAIVPLEFDGSNLNSQIAWLRCKKEVSNSYLYYFLKSGSARRIFDSGTSGSALQQLTISKLKEIKVPIVSQSEQKAIVKTLNSAFAEIESLRGQLKIEKSLAITLRQSLLSSAFTQEEAVA</sequence>
<dbReference type="Gene3D" id="3.90.220.20">
    <property type="entry name" value="DNA methylase specificity domains"/>
    <property type="match status" value="2"/>
</dbReference>
<dbReference type="SUPFAM" id="SSF116734">
    <property type="entry name" value="DNA methylase specificity domain"/>
    <property type="match status" value="2"/>
</dbReference>
<organism evidence="6">
    <name type="scientific">freshwater metagenome</name>
    <dbReference type="NCBI Taxonomy" id="449393"/>
    <lineage>
        <taxon>unclassified sequences</taxon>
        <taxon>metagenomes</taxon>
        <taxon>ecological metagenomes</taxon>
    </lineage>
</organism>
<name>A0A6J7IH56_9ZZZZ</name>
<evidence type="ECO:0000256" key="2">
    <source>
        <dbReference type="ARBA" id="ARBA00022747"/>
    </source>
</evidence>
<keyword evidence="3" id="KW-0238">DNA-binding</keyword>
<keyword evidence="2" id="KW-0680">Restriction system</keyword>
<dbReference type="PANTHER" id="PTHR30408">
    <property type="entry name" value="TYPE-1 RESTRICTION ENZYME ECOKI SPECIFICITY PROTEIN"/>
    <property type="match status" value="1"/>
</dbReference>
<dbReference type="AlphaFoldDB" id="A0A6J7IH56"/>
<dbReference type="InterPro" id="IPR044946">
    <property type="entry name" value="Restrct_endonuc_typeI_TRD_sf"/>
</dbReference>
<dbReference type="PANTHER" id="PTHR30408:SF12">
    <property type="entry name" value="TYPE I RESTRICTION ENZYME MJAVIII SPECIFICITY SUBUNIT"/>
    <property type="match status" value="1"/>
</dbReference>
<feature type="domain" description="Type I restriction modification DNA specificity" evidence="5">
    <location>
        <begin position="3"/>
        <end position="169"/>
    </location>
</feature>
<dbReference type="InterPro" id="IPR052021">
    <property type="entry name" value="Type-I_RS_S_subunit"/>
</dbReference>
<evidence type="ECO:0000259" key="5">
    <source>
        <dbReference type="Pfam" id="PF01420"/>
    </source>
</evidence>
<dbReference type="GO" id="GO:0009307">
    <property type="term" value="P:DNA restriction-modification system"/>
    <property type="evidence" value="ECO:0007669"/>
    <property type="project" value="UniProtKB-KW"/>
</dbReference>
<proteinExistence type="inferred from homology"/>
<reference evidence="6" key="1">
    <citation type="submission" date="2020-05" db="EMBL/GenBank/DDBJ databases">
        <authorList>
            <person name="Chiriac C."/>
            <person name="Salcher M."/>
            <person name="Ghai R."/>
            <person name="Kavagutti S V."/>
        </authorList>
    </citation>
    <scope>NUCLEOTIDE SEQUENCE</scope>
</reference>
<evidence type="ECO:0000313" key="6">
    <source>
        <dbReference type="EMBL" id="CAB4930240.1"/>
    </source>
</evidence>
<accession>A0A6J7IH56</accession>
<gene>
    <name evidence="6" type="ORF">UFOPK3684_00915</name>
</gene>
<evidence type="ECO:0000256" key="1">
    <source>
        <dbReference type="ARBA" id="ARBA00010923"/>
    </source>
</evidence>
<dbReference type="GO" id="GO:0003677">
    <property type="term" value="F:DNA binding"/>
    <property type="evidence" value="ECO:0007669"/>
    <property type="project" value="UniProtKB-KW"/>
</dbReference>
<dbReference type="EMBL" id="CAFBMZ010000062">
    <property type="protein sequence ID" value="CAB4930240.1"/>
    <property type="molecule type" value="Genomic_DNA"/>
</dbReference>
<feature type="domain" description="Type I restriction modification DNA specificity" evidence="5">
    <location>
        <begin position="202"/>
        <end position="373"/>
    </location>
</feature>
<dbReference type="InterPro" id="IPR000055">
    <property type="entry name" value="Restrct_endonuc_typeI_TRD"/>
</dbReference>
<dbReference type="Pfam" id="PF01420">
    <property type="entry name" value="Methylase_S"/>
    <property type="match status" value="2"/>
</dbReference>
<comment type="similarity">
    <text evidence="1">Belongs to the type-I restriction system S methylase family.</text>
</comment>
<feature type="coiled-coil region" evidence="4">
    <location>
        <begin position="151"/>
        <end position="185"/>
    </location>
</feature>
<evidence type="ECO:0000256" key="3">
    <source>
        <dbReference type="ARBA" id="ARBA00023125"/>
    </source>
</evidence>
<protein>
    <submittedName>
        <fullName evidence="6">Unannotated protein</fullName>
    </submittedName>
</protein>